<dbReference type="Pfam" id="PF07690">
    <property type="entry name" value="MFS_1"/>
    <property type="match status" value="1"/>
</dbReference>
<dbReference type="Gene3D" id="1.20.1250.20">
    <property type="entry name" value="MFS general substrate transporter like domains"/>
    <property type="match status" value="1"/>
</dbReference>
<comment type="caution">
    <text evidence="7">The sequence shown here is derived from an EMBL/GenBank/DDBJ whole genome shotgun (WGS) entry which is preliminary data.</text>
</comment>
<gene>
    <name evidence="7" type="ORF">D5H75_32855</name>
</gene>
<feature type="transmembrane region" description="Helical" evidence="6">
    <location>
        <begin position="185"/>
        <end position="203"/>
    </location>
</feature>
<dbReference type="SUPFAM" id="SSF103473">
    <property type="entry name" value="MFS general substrate transporter"/>
    <property type="match status" value="1"/>
</dbReference>
<reference evidence="7 8" key="1">
    <citation type="submission" date="2018-09" db="EMBL/GenBank/DDBJ databases">
        <title>YIM 75507 draft genome.</title>
        <authorList>
            <person name="Tang S."/>
            <person name="Feng Y."/>
        </authorList>
    </citation>
    <scope>NUCLEOTIDE SEQUENCE [LARGE SCALE GENOMIC DNA]</scope>
    <source>
        <strain evidence="7 8">YIM 75507</strain>
    </source>
</reference>
<keyword evidence="2 6" id="KW-0812">Transmembrane</keyword>
<feature type="region of interest" description="Disordered" evidence="5">
    <location>
        <begin position="403"/>
        <end position="476"/>
    </location>
</feature>
<evidence type="ECO:0000256" key="1">
    <source>
        <dbReference type="ARBA" id="ARBA00004141"/>
    </source>
</evidence>
<dbReference type="OrthoDB" id="151222at2"/>
<dbReference type="GO" id="GO:0016020">
    <property type="term" value="C:membrane"/>
    <property type="evidence" value="ECO:0007669"/>
    <property type="project" value="UniProtKB-SubCell"/>
</dbReference>
<dbReference type="PANTHER" id="PTHR23514">
    <property type="entry name" value="BYPASS OF STOP CODON PROTEIN 6"/>
    <property type="match status" value="1"/>
</dbReference>
<dbReference type="InterPro" id="IPR051788">
    <property type="entry name" value="MFS_Transporter"/>
</dbReference>
<organism evidence="7 8">
    <name type="scientific">Bailinhaonella thermotolerans</name>
    <dbReference type="NCBI Taxonomy" id="1070861"/>
    <lineage>
        <taxon>Bacteria</taxon>
        <taxon>Bacillati</taxon>
        <taxon>Actinomycetota</taxon>
        <taxon>Actinomycetes</taxon>
        <taxon>Streptosporangiales</taxon>
        <taxon>Streptosporangiaceae</taxon>
        <taxon>Bailinhaonella</taxon>
    </lineage>
</organism>
<dbReference type="Proteomes" id="UP000265768">
    <property type="component" value="Unassembled WGS sequence"/>
</dbReference>
<feature type="transmembrane region" description="Helical" evidence="6">
    <location>
        <begin position="224"/>
        <end position="244"/>
    </location>
</feature>
<evidence type="ECO:0000256" key="3">
    <source>
        <dbReference type="ARBA" id="ARBA00022989"/>
    </source>
</evidence>
<comment type="subcellular location">
    <subcellularLocation>
        <location evidence="1">Membrane</location>
        <topology evidence="1">Multi-pass membrane protein</topology>
    </subcellularLocation>
</comment>
<keyword evidence="8" id="KW-1185">Reference proteome</keyword>
<name>A0A3A4AUG4_9ACTN</name>
<feature type="transmembrane region" description="Helical" evidence="6">
    <location>
        <begin position="64"/>
        <end position="83"/>
    </location>
</feature>
<proteinExistence type="predicted"/>
<keyword evidence="3 6" id="KW-1133">Transmembrane helix</keyword>
<keyword evidence="4 6" id="KW-0472">Membrane</keyword>
<evidence type="ECO:0000256" key="6">
    <source>
        <dbReference type="SAM" id="Phobius"/>
    </source>
</evidence>
<dbReference type="EMBL" id="QZEY01000019">
    <property type="protein sequence ID" value="RJL23172.1"/>
    <property type="molecule type" value="Genomic_DNA"/>
</dbReference>
<feature type="transmembrane region" description="Helical" evidence="6">
    <location>
        <begin position="95"/>
        <end position="114"/>
    </location>
</feature>
<evidence type="ECO:0000313" key="7">
    <source>
        <dbReference type="EMBL" id="RJL23172.1"/>
    </source>
</evidence>
<sequence length="582" mass="59784">MLTSKETPHGTRPSAQRPERLLAAHGRFAVVSTGAWFAVFGVTFGAWMTQIPRVQAERQLSPGTLGLLLASMPMGMLLASVLLGRAVDRFGSGPVARYSGWASAVTIALLALAWTPWALAGALFLCGAARSTFNVASYAHAALLEQARGRSLSSRFGAAFSGGTLVGAATSMVCAQLRIPTAAVLLGAAALQAAVMIATAPATRIRGPRRQKTRTRQKGPRARSMPMLILGAQGMLYIACEAMPTDWGGVLVQTEKHLPAHLSALPFVALCLAITLVRLCGDRLIDRFGPDRVVRWGSVVAAAAMLIALASPNPFVTVAALALFGLGIAPLRPLLFASAARVGGDNAGAMIGYANAAGLVGVMLSQMLVGGIAELTNLTTALLLAVAAVMITAVAVAPLRATAPASEPAPGPAPSPAHGAASGPGPDEGRPGGAALRYGGAAHAVPEPGHPPAAAAHPWGTPPGRRAAHADPCPPQGPRTVAGMTAAPTPMDSSVAAILSGFGLAAPATRDRVEHLIGELLAARGYQARLAGLRHRVAVLEAPPHVAALLRYDADELLRRIQDEIGAEEITRIAIRSHTGSP</sequence>
<feature type="transmembrane region" description="Helical" evidence="6">
    <location>
        <begin position="21"/>
        <end position="44"/>
    </location>
</feature>
<feature type="compositionally biased region" description="Low complexity" evidence="5">
    <location>
        <begin position="439"/>
        <end position="464"/>
    </location>
</feature>
<feature type="transmembrane region" description="Helical" evidence="6">
    <location>
        <begin position="264"/>
        <end position="281"/>
    </location>
</feature>
<feature type="transmembrane region" description="Helical" evidence="6">
    <location>
        <begin position="381"/>
        <end position="399"/>
    </location>
</feature>
<dbReference type="GO" id="GO:0022857">
    <property type="term" value="F:transmembrane transporter activity"/>
    <property type="evidence" value="ECO:0007669"/>
    <property type="project" value="InterPro"/>
</dbReference>
<evidence type="ECO:0000256" key="4">
    <source>
        <dbReference type="ARBA" id="ARBA00023136"/>
    </source>
</evidence>
<feature type="compositionally biased region" description="Low complexity" evidence="5">
    <location>
        <begin position="416"/>
        <end position="425"/>
    </location>
</feature>
<evidence type="ECO:0000256" key="2">
    <source>
        <dbReference type="ARBA" id="ARBA00022692"/>
    </source>
</evidence>
<feature type="transmembrane region" description="Helical" evidence="6">
    <location>
        <begin position="316"/>
        <end position="335"/>
    </location>
</feature>
<dbReference type="InterPro" id="IPR036259">
    <property type="entry name" value="MFS_trans_sf"/>
</dbReference>
<protein>
    <submittedName>
        <fullName evidence="7">MFS transporter</fullName>
    </submittedName>
</protein>
<dbReference type="RefSeq" id="WP_147425350.1">
    <property type="nucleotide sequence ID" value="NZ_QZEY01000019.1"/>
</dbReference>
<dbReference type="InterPro" id="IPR011701">
    <property type="entry name" value="MFS"/>
</dbReference>
<feature type="transmembrane region" description="Helical" evidence="6">
    <location>
        <begin position="347"/>
        <end position="369"/>
    </location>
</feature>
<dbReference type="PANTHER" id="PTHR23514:SF13">
    <property type="entry name" value="INNER MEMBRANE PROTEIN YBJJ"/>
    <property type="match status" value="1"/>
</dbReference>
<feature type="transmembrane region" description="Helical" evidence="6">
    <location>
        <begin position="156"/>
        <end position="179"/>
    </location>
</feature>
<evidence type="ECO:0000256" key="5">
    <source>
        <dbReference type="SAM" id="MobiDB-lite"/>
    </source>
</evidence>
<feature type="transmembrane region" description="Helical" evidence="6">
    <location>
        <begin position="293"/>
        <end position="310"/>
    </location>
</feature>
<evidence type="ECO:0000313" key="8">
    <source>
        <dbReference type="Proteomes" id="UP000265768"/>
    </source>
</evidence>
<dbReference type="AlphaFoldDB" id="A0A3A4AUG4"/>
<accession>A0A3A4AUG4</accession>